<dbReference type="CDD" id="cd00165">
    <property type="entry name" value="S4"/>
    <property type="match status" value="1"/>
</dbReference>
<dbReference type="PANTHER" id="PTHR47683">
    <property type="entry name" value="PSEUDOURIDINE SYNTHASE FAMILY PROTEIN-RELATED"/>
    <property type="match status" value="1"/>
</dbReference>
<dbReference type="SUPFAM" id="SSF55120">
    <property type="entry name" value="Pseudouridine synthase"/>
    <property type="match status" value="1"/>
</dbReference>
<dbReference type="FunFam" id="3.30.70.1560:FF:000002">
    <property type="entry name" value="Pseudouridine synthase"/>
    <property type="match status" value="1"/>
</dbReference>
<dbReference type="EMBL" id="WAGX01000003">
    <property type="protein sequence ID" value="KAB1440606.1"/>
    <property type="molecule type" value="Genomic_DNA"/>
</dbReference>
<dbReference type="NCBIfam" id="TIGR00093">
    <property type="entry name" value="pseudouridine synthase"/>
    <property type="match status" value="1"/>
</dbReference>
<dbReference type="CDD" id="cd02554">
    <property type="entry name" value="PseudoU_synth_RluF"/>
    <property type="match status" value="1"/>
</dbReference>
<evidence type="ECO:0000256" key="4">
    <source>
        <dbReference type="RuleBase" id="RU003887"/>
    </source>
</evidence>
<dbReference type="EC" id="5.4.99.-" evidence="4"/>
<dbReference type="SUPFAM" id="SSF55174">
    <property type="entry name" value="Alpha-L RNA-binding motif"/>
    <property type="match status" value="1"/>
</dbReference>
<dbReference type="PANTHER" id="PTHR47683:SF2">
    <property type="entry name" value="RNA-BINDING S4 DOMAIN-CONTAINING PROTEIN"/>
    <property type="match status" value="1"/>
</dbReference>
<feature type="domain" description="RNA-binding S4" evidence="5">
    <location>
        <begin position="17"/>
        <end position="74"/>
    </location>
</feature>
<dbReference type="GO" id="GO:0000455">
    <property type="term" value="P:enzyme-directed rRNA pseudouridine synthesis"/>
    <property type="evidence" value="ECO:0007669"/>
    <property type="project" value="UniProtKB-ARBA"/>
</dbReference>
<dbReference type="SMART" id="SM00363">
    <property type="entry name" value="S4"/>
    <property type="match status" value="1"/>
</dbReference>
<dbReference type="Proteomes" id="UP000461768">
    <property type="component" value="Unassembled WGS sequence"/>
</dbReference>
<comment type="caution">
    <text evidence="6">The sequence shown here is derived from an EMBL/GenBank/DDBJ whole genome shotgun (WGS) entry which is preliminary data.</text>
</comment>
<dbReference type="InterPro" id="IPR036986">
    <property type="entry name" value="S4_RNA-bd_sf"/>
</dbReference>
<evidence type="ECO:0000256" key="3">
    <source>
        <dbReference type="PROSITE-ProRule" id="PRU00182"/>
    </source>
</evidence>
<evidence type="ECO:0000256" key="2">
    <source>
        <dbReference type="ARBA" id="ARBA00023235"/>
    </source>
</evidence>
<organism evidence="6 7">
    <name type="scientific">Candidatus Galacturonatibacter soehngenii</name>
    <dbReference type="NCBI Taxonomy" id="2307010"/>
    <lineage>
        <taxon>Bacteria</taxon>
        <taxon>Bacillati</taxon>
        <taxon>Bacillota</taxon>
        <taxon>Clostridia</taxon>
        <taxon>Lachnospirales</taxon>
        <taxon>Lachnospiraceae</taxon>
        <taxon>Candidatus Galacturonatibacter</taxon>
    </lineage>
</organism>
<dbReference type="OrthoDB" id="9807213at2"/>
<proteinExistence type="inferred from homology"/>
<dbReference type="PROSITE" id="PS01149">
    <property type="entry name" value="PSI_RSU"/>
    <property type="match status" value="1"/>
</dbReference>
<comment type="similarity">
    <text evidence="1 4">Belongs to the pseudouridine synthase RsuA family.</text>
</comment>
<reference evidence="6 7" key="1">
    <citation type="submission" date="2019-09" db="EMBL/GenBank/DDBJ databases">
        <authorList>
            <person name="Valk L.C."/>
        </authorList>
    </citation>
    <scope>NUCLEOTIDE SEQUENCE [LARGE SCALE GENOMIC DNA]</scope>
    <source>
        <strain evidence="6">GalUA</strain>
    </source>
</reference>
<keyword evidence="3" id="KW-0694">RNA-binding</keyword>
<dbReference type="FunFam" id="3.10.290.10:FF:000003">
    <property type="entry name" value="Pseudouridine synthase"/>
    <property type="match status" value="1"/>
</dbReference>
<dbReference type="Gene3D" id="3.30.70.580">
    <property type="entry name" value="Pseudouridine synthase I, catalytic domain, N-terminal subdomain"/>
    <property type="match status" value="1"/>
</dbReference>
<dbReference type="NCBIfam" id="NF007784">
    <property type="entry name" value="PRK10475.1"/>
    <property type="match status" value="1"/>
</dbReference>
<dbReference type="Pfam" id="PF01479">
    <property type="entry name" value="S4"/>
    <property type="match status" value="1"/>
</dbReference>
<name>A0A7V7QNJ3_9FIRM</name>
<sequence>MSSKIKREFEKKPIEPIRINKYLSEAGVCSRREADRLIEAGKITVDGVLAVMGTKVDGTQRICVEGKEVLHNEKMVLLAFNKPIGIVCTTQKKEKNNIVDYIQYPQRIYPVGRLDKDSQGLILMTNNGDIVNKMMRAHNMHEKEYLVWVDKPITEEFLHGMAKGVPILDTVTRECKITKTGTKSFRIIITQGLNRQIRRMCEYFDYKVTKLERIRIMNIKLGKLAQGKYRDITQEELKELEKLIQKSSNITSYGEKNGRK</sequence>
<dbReference type="InterPro" id="IPR018496">
    <property type="entry name" value="PsdUridine_synth_RsuA/RluB_CS"/>
</dbReference>
<keyword evidence="7" id="KW-1185">Reference proteome</keyword>
<dbReference type="InterPro" id="IPR000748">
    <property type="entry name" value="PsdUridine_synth_RsuA/RluB/E/F"/>
</dbReference>
<keyword evidence="2 4" id="KW-0413">Isomerase</keyword>
<gene>
    <name evidence="6" type="primary">rluF</name>
    <name evidence="6" type="ORF">F7O84_01895</name>
</gene>
<dbReference type="InterPro" id="IPR042092">
    <property type="entry name" value="PsdUridine_s_RsuA/RluB/E/F_cat"/>
</dbReference>
<dbReference type="GO" id="GO:0003723">
    <property type="term" value="F:RNA binding"/>
    <property type="evidence" value="ECO:0007669"/>
    <property type="project" value="UniProtKB-KW"/>
</dbReference>
<dbReference type="InterPro" id="IPR050343">
    <property type="entry name" value="RsuA_PseudoU_synthase"/>
</dbReference>
<dbReference type="PROSITE" id="PS50889">
    <property type="entry name" value="S4"/>
    <property type="match status" value="1"/>
</dbReference>
<protein>
    <recommendedName>
        <fullName evidence="4">Pseudouridine synthase</fullName>
        <ecNumber evidence="4">5.4.99.-</ecNumber>
    </recommendedName>
</protein>
<dbReference type="InterPro" id="IPR020103">
    <property type="entry name" value="PsdUridine_synth_cat_dom_sf"/>
</dbReference>
<reference evidence="6 7" key="2">
    <citation type="submission" date="2020-02" db="EMBL/GenBank/DDBJ databases">
        <title>Candidatus Galacturonibacter soehngenii shows hetero-acetogenic catabolism of galacturonic acid but lacks a canonical carbon monoxide dehydrogenase/acetyl-CoA synthase complex.</title>
        <authorList>
            <person name="Diender M."/>
            <person name="Stouten G.R."/>
            <person name="Petersen J.F."/>
            <person name="Nielsen P.H."/>
            <person name="Dueholm M.S."/>
            <person name="Pronk J.T."/>
            <person name="Van Loosdrecht M.C.M."/>
        </authorList>
    </citation>
    <scope>NUCLEOTIDE SEQUENCE [LARGE SCALE GENOMIC DNA]</scope>
    <source>
        <strain evidence="6">GalUA</strain>
    </source>
</reference>
<dbReference type="GO" id="GO:0120159">
    <property type="term" value="F:rRNA pseudouridine synthase activity"/>
    <property type="evidence" value="ECO:0007669"/>
    <property type="project" value="UniProtKB-ARBA"/>
</dbReference>
<dbReference type="RefSeq" id="WP_151141243.1">
    <property type="nucleotide sequence ID" value="NZ_WAGX01000003.1"/>
</dbReference>
<evidence type="ECO:0000313" key="6">
    <source>
        <dbReference type="EMBL" id="KAB1440606.1"/>
    </source>
</evidence>
<dbReference type="InterPro" id="IPR002942">
    <property type="entry name" value="S4_RNA-bd"/>
</dbReference>
<dbReference type="Gene3D" id="3.10.290.10">
    <property type="entry name" value="RNA-binding S4 domain"/>
    <property type="match status" value="1"/>
</dbReference>
<evidence type="ECO:0000313" key="7">
    <source>
        <dbReference type="Proteomes" id="UP000461768"/>
    </source>
</evidence>
<accession>A0A7V7QNJ3</accession>
<dbReference type="InterPro" id="IPR020094">
    <property type="entry name" value="TruA/RsuA/RluB/E/F_N"/>
</dbReference>
<evidence type="ECO:0000256" key="1">
    <source>
        <dbReference type="ARBA" id="ARBA00008348"/>
    </source>
</evidence>
<dbReference type="Gene3D" id="3.30.70.1560">
    <property type="entry name" value="Alpha-L RNA-binding motif"/>
    <property type="match status" value="1"/>
</dbReference>
<dbReference type="InterPro" id="IPR006145">
    <property type="entry name" value="PsdUridine_synth_RsuA/RluA"/>
</dbReference>
<evidence type="ECO:0000259" key="5">
    <source>
        <dbReference type="SMART" id="SM00363"/>
    </source>
</evidence>
<dbReference type="Pfam" id="PF00849">
    <property type="entry name" value="PseudoU_synth_2"/>
    <property type="match status" value="1"/>
</dbReference>
<dbReference type="AlphaFoldDB" id="A0A7V7QNJ3"/>